<reference evidence="3" key="1">
    <citation type="submission" date="2022-06" db="EMBL/GenBank/DDBJ databases">
        <title>Vallitalea longa sp. nov., an anaerobic bacterium isolated from marine sediment.</title>
        <authorList>
            <person name="Hirano S."/>
            <person name="Terahara T."/>
            <person name="Mori K."/>
            <person name="Hamada M."/>
            <person name="Matsumoto R."/>
            <person name="Kobayashi T."/>
        </authorList>
    </citation>
    <scope>NUCLEOTIDE SEQUENCE</scope>
    <source>
        <strain evidence="3">SH18-1</strain>
    </source>
</reference>
<protein>
    <submittedName>
        <fullName evidence="3">Uncharacterized protein</fullName>
    </submittedName>
</protein>
<accession>A0A9W6DFH3</accession>
<proteinExistence type="predicted"/>
<keyword evidence="2" id="KW-0732">Signal</keyword>
<keyword evidence="1" id="KW-0472">Membrane</keyword>
<dbReference type="RefSeq" id="WP_281814975.1">
    <property type="nucleotide sequence ID" value="NZ_BRLB01000004.1"/>
</dbReference>
<feature type="transmembrane region" description="Helical" evidence="1">
    <location>
        <begin position="157"/>
        <end position="175"/>
    </location>
</feature>
<dbReference type="EMBL" id="BRLB01000004">
    <property type="protein sequence ID" value="GKX29477.1"/>
    <property type="molecule type" value="Genomic_DNA"/>
</dbReference>
<evidence type="ECO:0000256" key="2">
    <source>
        <dbReference type="SAM" id="SignalP"/>
    </source>
</evidence>
<evidence type="ECO:0000256" key="1">
    <source>
        <dbReference type="SAM" id="Phobius"/>
    </source>
</evidence>
<comment type="caution">
    <text evidence="3">The sequence shown here is derived from an EMBL/GenBank/DDBJ whole genome shotgun (WGS) entry which is preliminary data.</text>
</comment>
<organism evidence="3 4">
    <name type="scientific">Vallitalea longa</name>
    <dbReference type="NCBI Taxonomy" id="2936439"/>
    <lineage>
        <taxon>Bacteria</taxon>
        <taxon>Bacillati</taxon>
        <taxon>Bacillota</taxon>
        <taxon>Clostridia</taxon>
        <taxon>Lachnospirales</taxon>
        <taxon>Vallitaleaceae</taxon>
        <taxon>Vallitalea</taxon>
    </lineage>
</organism>
<evidence type="ECO:0000313" key="3">
    <source>
        <dbReference type="EMBL" id="GKX29477.1"/>
    </source>
</evidence>
<feature type="transmembrane region" description="Helical" evidence="1">
    <location>
        <begin position="216"/>
        <end position="235"/>
    </location>
</feature>
<feature type="transmembrane region" description="Helical" evidence="1">
    <location>
        <begin position="187"/>
        <end position="209"/>
    </location>
</feature>
<keyword evidence="1" id="KW-1133">Transmembrane helix</keyword>
<evidence type="ECO:0000313" key="4">
    <source>
        <dbReference type="Proteomes" id="UP001144256"/>
    </source>
</evidence>
<dbReference type="Proteomes" id="UP001144256">
    <property type="component" value="Unassembled WGS sequence"/>
</dbReference>
<keyword evidence="4" id="KW-1185">Reference proteome</keyword>
<feature type="chain" id="PRO_5040853298" evidence="2">
    <location>
        <begin position="28"/>
        <end position="240"/>
    </location>
</feature>
<dbReference type="AlphaFoldDB" id="A0A9W6DFH3"/>
<sequence length="240" mass="27389">MKKSCKCFILVVILCSMTILISLTTYANSAEPPSLVILINNPPADLSIVLVSSENRSEAKVKRVAWEGYYVFYSSDMRVNGNYKFIVTSNGESFECTFNEPIKRYNKVLTLDMSTQEFTPGEYPFRSVILVAIRLLITLLLEGIIFWLFGFRRKRSWIVFIVINLITQGALNIWLNNVCSLMSSYLIFTLIFGEFFVFLTEMIMFPILINEHKKRAIIYSLVANIVSLIAGGYLITVLPI</sequence>
<name>A0A9W6DFH3_9FIRM</name>
<gene>
    <name evidence="3" type="ORF">SH1V18_19570</name>
</gene>
<keyword evidence="1" id="KW-0812">Transmembrane</keyword>
<feature type="signal peptide" evidence="2">
    <location>
        <begin position="1"/>
        <end position="27"/>
    </location>
</feature>
<feature type="transmembrane region" description="Helical" evidence="1">
    <location>
        <begin position="128"/>
        <end position="150"/>
    </location>
</feature>